<feature type="transmembrane region" description="Helical" evidence="9">
    <location>
        <begin position="44"/>
        <end position="64"/>
    </location>
</feature>
<keyword evidence="3" id="KW-1003">Cell membrane</keyword>
<dbReference type="PANTHER" id="PTHR35011">
    <property type="entry name" value="2,3-DIKETO-L-GULONATE TRAP TRANSPORTER SMALL PERMEASE PROTEIN YIAM"/>
    <property type="match status" value="1"/>
</dbReference>
<dbReference type="OrthoDB" id="7866592at2"/>
<comment type="subunit">
    <text evidence="9">The complex comprises the extracytoplasmic solute receptor protein and the two transmembrane proteins.</text>
</comment>
<dbReference type="GO" id="GO:0015740">
    <property type="term" value="P:C4-dicarboxylate transport"/>
    <property type="evidence" value="ECO:0007669"/>
    <property type="project" value="TreeGrafter"/>
</dbReference>
<feature type="domain" description="Tripartite ATP-independent periplasmic transporters DctQ component" evidence="10">
    <location>
        <begin position="22"/>
        <end position="151"/>
    </location>
</feature>
<dbReference type="Proteomes" id="UP000283474">
    <property type="component" value="Chromosome"/>
</dbReference>
<keyword evidence="4 9" id="KW-0997">Cell inner membrane</keyword>
<keyword evidence="12" id="KW-1185">Reference proteome</keyword>
<evidence type="ECO:0000256" key="1">
    <source>
        <dbReference type="ARBA" id="ARBA00004429"/>
    </source>
</evidence>
<dbReference type="InterPro" id="IPR007387">
    <property type="entry name" value="TRAP_DctQ"/>
</dbReference>
<name>A0A410GED4_9BURK</name>
<dbReference type="PANTHER" id="PTHR35011:SF10">
    <property type="entry name" value="TRAP TRANSPORTER SMALL PERMEASE PROTEIN"/>
    <property type="match status" value="1"/>
</dbReference>
<evidence type="ECO:0000256" key="7">
    <source>
        <dbReference type="ARBA" id="ARBA00023136"/>
    </source>
</evidence>
<gene>
    <name evidence="11" type="ORF">CKA81_12860</name>
</gene>
<dbReference type="GO" id="GO:0022857">
    <property type="term" value="F:transmembrane transporter activity"/>
    <property type="evidence" value="ECO:0007669"/>
    <property type="project" value="UniProtKB-UniRule"/>
</dbReference>
<evidence type="ECO:0000256" key="8">
    <source>
        <dbReference type="ARBA" id="ARBA00038436"/>
    </source>
</evidence>
<evidence type="ECO:0000256" key="5">
    <source>
        <dbReference type="ARBA" id="ARBA00022692"/>
    </source>
</evidence>
<dbReference type="KEGG" id="pus:CKA81_12860"/>
<comment type="function">
    <text evidence="9">Part of the tripartite ATP-independent periplasmic (TRAP) transport system.</text>
</comment>
<feature type="transmembrane region" description="Helical" evidence="9">
    <location>
        <begin position="125"/>
        <end position="147"/>
    </location>
</feature>
<evidence type="ECO:0000256" key="2">
    <source>
        <dbReference type="ARBA" id="ARBA00022448"/>
    </source>
</evidence>
<dbReference type="InterPro" id="IPR055348">
    <property type="entry name" value="DctQ"/>
</dbReference>
<dbReference type="GO" id="GO:0005886">
    <property type="term" value="C:plasma membrane"/>
    <property type="evidence" value="ECO:0007669"/>
    <property type="project" value="UniProtKB-SubCell"/>
</dbReference>
<proteinExistence type="inferred from homology"/>
<dbReference type="RefSeq" id="WP_128355622.1">
    <property type="nucleotide sequence ID" value="NZ_CP022987.1"/>
</dbReference>
<comment type="similarity">
    <text evidence="8 9">Belongs to the TRAP transporter small permease family.</text>
</comment>
<keyword evidence="7 9" id="KW-0472">Membrane</keyword>
<evidence type="ECO:0000313" key="12">
    <source>
        <dbReference type="Proteomes" id="UP000283474"/>
    </source>
</evidence>
<dbReference type="EMBL" id="CP022987">
    <property type="protein sequence ID" value="QAA94625.1"/>
    <property type="molecule type" value="Genomic_DNA"/>
</dbReference>
<comment type="subcellular location">
    <subcellularLocation>
        <location evidence="1 9">Cell inner membrane</location>
        <topology evidence="1 9">Multi-pass membrane protein</topology>
    </subcellularLocation>
</comment>
<reference evidence="11 12" key="1">
    <citation type="submission" date="2017-08" db="EMBL/GenBank/DDBJ databases">
        <authorList>
            <person name="Park S.-J."/>
            <person name="Kim H."/>
        </authorList>
    </citation>
    <scope>NUCLEOTIDE SEQUENCE [LARGE SCALE GENOMIC DNA]</scope>
    <source>
        <strain evidence="12">ye3</strain>
    </source>
</reference>
<dbReference type="AlphaFoldDB" id="A0A410GED4"/>
<organism evidence="11 12">
    <name type="scientific">Pollutimonas thiosulfatoxidans</name>
    <dbReference type="NCBI Taxonomy" id="2028345"/>
    <lineage>
        <taxon>Bacteria</taxon>
        <taxon>Pseudomonadati</taxon>
        <taxon>Pseudomonadota</taxon>
        <taxon>Betaproteobacteria</taxon>
        <taxon>Burkholderiales</taxon>
        <taxon>Alcaligenaceae</taxon>
        <taxon>Pollutimonas</taxon>
    </lineage>
</organism>
<evidence type="ECO:0000256" key="3">
    <source>
        <dbReference type="ARBA" id="ARBA00022475"/>
    </source>
</evidence>
<evidence type="ECO:0000313" key="11">
    <source>
        <dbReference type="EMBL" id="QAA94625.1"/>
    </source>
</evidence>
<protein>
    <recommendedName>
        <fullName evidence="9">TRAP transporter small permease protein</fullName>
    </recommendedName>
</protein>
<keyword evidence="5 9" id="KW-0812">Transmembrane</keyword>
<evidence type="ECO:0000256" key="4">
    <source>
        <dbReference type="ARBA" id="ARBA00022519"/>
    </source>
</evidence>
<evidence type="ECO:0000259" key="10">
    <source>
        <dbReference type="Pfam" id="PF04290"/>
    </source>
</evidence>
<keyword evidence="6 9" id="KW-1133">Transmembrane helix</keyword>
<sequence length="161" mass="17558">MARNNSPTAWAAVIAGIGIVILMFLTVVDVLMRKFTGQGVPGALEYSEVILAACVFLGFAAAERSGANVKTNMITSQLSRTSRRLFVLPALVACIVFMLMLIYATSFSAYDSFIRAESRFGLIRVAIWPARVALTIGLVLMLVEYLVNIRKASPQDPLQNL</sequence>
<evidence type="ECO:0000256" key="6">
    <source>
        <dbReference type="ARBA" id="ARBA00022989"/>
    </source>
</evidence>
<feature type="transmembrane region" description="Helical" evidence="9">
    <location>
        <begin position="85"/>
        <end position="105"/>
    </location>
</feature>
<feature type="transmembrane region" description="Helical" evidence="9">
    <location>
        <begin position="9"/>
        <end position="32"/>
    </location>
</feature>
<accession>A0A410GED4</accession>
<dbReference type="Pfam" id="PF04290">
    <property type="entry name" value="DctQ"/>
    <property type="match status" value="1"/>
</dbReference>
<evidence type="ECO:0000256" key="9">
    <source>
        <dbReference type="RuleBase" id="RU369079"/>
    </source>
</evidence>
<keyword evidence="2 9" id="KW-0813">Transport</keyword>